<dbReference type="EMBL" id="BLAL01000259">
    <property type="protein sequence ID" value="GES97486.1"/>
    <property type="molecule type" value="Genomic_DNA"/>
</dbReference>
<keyword evidence="4" id="KW-1185">Reference proteome</keyword>
<sequence>MKFTSKFTILYTIYFITFLFSINQACEQSCRDGISLAFCNNYAQEWNPLFDTLGKNLTSNLYDGVTDNVDQVKNLVDKAVLNQVNKSRADFTSSCKFIVQESIFSKSPQFKGQCQKPLRVIQPKPGVNWTLSDCQNQDYICGNPPSICHFMNEYVKPRNVDLLKEALTERISDNGNFTSSLIDITNQTVTNSGAFDKSQTQLDNFMGIVTKNIKFELNQFGIAFNSSFCAPYSNNSTSCDKYDSEIKSILLSYP</sequence>
<dbReference type="EMBL" id="BEXD01003871">
    <property type="protein sequence ID" value="GBC03171.1"/>
    <property type="molecule type" value="Genomic_DNA"/>
</dbReference>
<dbReference type="Proteomes" id="UP000247702">
    <property type="component" value="Unassembled WGS sequence"/>
</dbReference>
<organism evidence="2 4">
    <name type="scientific">Rhizophagus clarus</name>
    <dbReference type="NCBI Taxonomy" id="94130"/>
    <lineage>
        <taxon>Eukaryota</taxon>
        <taxon>Fungi</taxon>
        <taxon>Fungi incertae sedis</taxon>
        <taxon>Mucoromycota</taxon>
        <taxon>Glomeromycotina</taxon>
        <taxon>Glomeromycetes</taxon>
        <taxon>Glomerales</taxon>
        <taxon>Glomeraceae</taxon>
        <taxon>Rhizophagus</taxon>
    </lineage>
</organism>
<feature type="chain" id="PRO_5033340521" evidence="1">
    <location>
        <begin position="26"/>
        <end position="254"/>
    </location>
</feature>
<proteinExistence type="predicted"/>
<dbReference type="OrthoDB" id="2324139at2759"/>
<evidence type="ECO:0000313" key="4">
    <source>
        <dbReference type="Proteomes" id="UP000247702"/>
    </source>
</evidence>
<feature type="signal peptide" evidence="1">
    <location>
        <begin position="1"/>
        <end position="25"/>
    </location>
</feature>
<comment type="caution">
    <text evidence="2">The sequence shown here is derived from an EMBL/GenBank/DDBJ whole genome shotgun (WGS) entry which is preliminary data.</text>
</comment>
<name>A0A2Z6RLX1_9GLOM</name>
<evidence type="ECO:0000313" key="2">
    <source>
        <dbReference type="EMBL" id="GBC03171.1"/>
    </source>
</evidence>
<gene>
    <name evidence="3" type="ORF">RCL2_002407700</name>
    <name evidence="2" type="ORF">RclHR1_00500019</name>
</gene>
<reference evidence="2 4" key="1">
    <citation type="submission" date="2017-11" db="EMBL/GenBank/DDBJ databases">
        <title>The genome of Rhizophagus clarus HR1 reveals common genetic basis of auxotrophy among arbuscular mycorrhizal fungi.</title>
        <authorList>
            <person name="Kobayashi Y."/>
        </authorList>
    </citation>
    <scope>NUCLEOTIDE SEQUENCE [LARGE SCALE GENOMIC DNA]</scope>
    <source>
        <strain evidence="2 4">HR1</strain>
    </source>
</reference>
<evidence type="ECO:0000313" key="3">
    <source>
        <dbReference type="EMBL" id="GES97486.1"/>
    </source>
</evidence>
<keyword evidence="1" id="KW-0732">Signal</keyword>
<reference evidence="3" key="2">
    <citation type="submission" date="2019-10" db="EMBL/GenBank/DDBJ databases">
        <title>Conservation and host-specific expression of non-tandemly repeated heterogenous ribosome RNA gene in arbuscular mycorrhizal fungi.</title>
        <authorList>
            <person name="Maeda T."/>
            <person name="Kobayashi Y."/>
            <person name="Nakagawa T."/>
            <person name="Ezawa T."/>
            <person name="Yamaguchi K."/>
            <person name="Bino T."/>
            <person name="Nishimoto Y."/>
            <person name="Shigenobu S."/>
            <person name="Kawaguchi M."/>
        </authorList>
    </citation>
    <scope>NUCLEOTIDE SEQUENCE</scope>
    <source>
        <strain evidence="3">HR1</strain>
    </source>
</reference>
<accession>A0A2Z6RLX1</accession>
<protein>
    <submittedName>
        <fullName evidence="2">Uncharacterized protein</fullName>
    </submittedName>
</protein>
<dbReference type="Proteomes" id="UP000615446">
    <property type="component" value="Unassembled WGS sequence"/>
</dbReference>
<evidence type="ECO:0000256" key="1">
    <source>
        <dbReference type="SAM" id="SignalP"/>
    </source>
</evidence>
<dbReference type="AlphaFoldDB" id="A0A2Z6RLX1"/>